<evidence type="ECO:0000256" key="4">
    <source>
        <dbReference type="ARBA" id="ARBA00022801"/>
    </source>
</evidence>
<keyword evidence="8" id="KW-0238">DNA-binding</keyword>
<organism evidence="12 13">
    <name type="scientific">Candidatus Borkfalkia faecavium</name>
    <dbReference type="NCBI Taxonomy" id="2838508"/>
    <lineage>
        <taxon>Bacteria</taxon>
        <taxon>Bacillati</taxon>
        <taxon>Bacillota</taxon>
        <taxon>Clostridia</taxon>
        <taxon>Christensenellales</taxon>
        <taxon>Christensenellaceae</taxon>
        <taxon>Candidatus Borkfalkia</taxon>
    </lineage>
</organism>
<keyword evidence="1" id="KW-0540">Nuclease</keyword>
<evidence type="ECO:0000256" key="9">
    <source>
        <dbReference type="ARBA" id="ARBA00023204"/>
    </source>
</evidence>
<evidence type="ECO:0000256" key="8">
    <source>
        <dbReference type="ARBA" id="ARBA00023125"/>
    </source>
</evidence>
<reference evidence="12" key="1">
    <citation type="journal article" date="2021" name="PeerJ">
        <title>Extensive microbial diversity within the chicken gut microbiome revealed by metagenomics and culture.</title>
        <authorList>
            <person name="Gilroy R."/>
            <person name="Ravi A."/>
            <person name="Getino M."/>
            <person name="Pursley I."/>
            <person name="Horton D.L."/>
            <person name="Alikhan N.F."/>
            <person name="Baker D."/>
            <person name="Gharbi K."/>
            <person name="Hall N."/>
            <person name="Watson M."/>
            <person name="Adriaenssens E.M."/>
            <person name="Foster-Nyarko E."/>
            <person name="Jarju S."/>
            <person name="Secka A."/>
            <person name="Antonio M."/>
            <person name="Oren A."/>
            <person name="Chaudhuri R.R."/>
            <person name="La Ragione R."/>
            <person name="Hildebrand F."/>
            <person name="Pallen M.J."/>
        </authorList>
    </citation>
    <scope>NUCLEOTIDE SEQUENCE</scope>
    <source>
        <strain evidence="12">2189</strain>
    </source>
</reference>
<dbReference type="GO" id="GO:0006310">
    <property type="term" value="P:DNA recombination"/>
    <property type="evidence" value="ECO:0007669"/>
    <property type="project" value="TreeGrafter"/>
</dbReference>
<dbReference type="InterPro" id="IPR049035">
    <property type="entry name" value="ADDB_N"/>
</dbReference>
<dbReference type="EMBL" id="DXEW01000003">
    <property type="protein sequence ID" value="HIX49724.1"/>
    <property type="molecule type" value="Genomic_DNA"/>
</dbReference>
<evidence type="ECO:0000259" key="10">
    <source>
        <dbReference type="Pfam" id="PF12705"/>
    </source>
</evidence>
<proteinExistence type="predicted"/>
<feature type="domain" description="ATP-dependent helicase/deoxyribonuclease subunit B N-terminal" evidence="11">
    <location>
        <begin position="60"/>
        <end position="205"/>
    </location>
</feature>
<name>A0A9D1VZC2_9FIRM</name>
<dbReference type="GO" id="GO:0006281">
    <property type="term" value="P:DNA repair"/>
    <property type="evidence" value="ECO:0007669"/>
    <property type="project" value="UniProtKB-KW"/>
</dbReference>
<sequence>MQVKLYLAPTVSALSAFLRALPAGAKRLIFCEDRLTLEAERAVASRGAAFDTRVTTFARFIGGERRVLSKQGSVLAVGAILSRLAGQLRYFGTLSCAAALYETIAQLRAALVTPEMLEAAQQEADTLLCEKLADIALVYRAYLDFLAEGYVDESGVLSLLPDAVRSAQLAGTEVWFVGFSSFTRQAAEGIRAAISAASSVSALLIGGEEALYAGEAAADFTRCCRRAGHTVQVVPLPSGLIPEAEALRRSLFDPVYPQPLATDRVRLFAAADEEDEMRFVAAAVRAEAARGVRYGEMSLFLPDLSAYAVPLSRAFSEYHIPYYADVRKSAFEHPLSSFVLGWFSLLAGGFEPADTDAFLANPFFGAPRRGVEAYRGYLLRYANYRGGAKRPVKDLAEAEGGAEAKAQFEALRERLLSLFEGAAASMRGAEYCRLVRRLMQLCGCAAVQEELSSRLEEEGLRAEAAYFARGAECMERVLAEAEQLAGNMRLSADDFAAMLGAGLKELKIALIPQYLDAVFVGSYAESRRGVAKVVFAAGLTDAVPACGADNGIITDKDIDRLRSLQVEIAPKIREVNARARENTGLALCGFSERLYLSRPAGQGGAEVRPSSVFQTVAALFTDERGEPVKLFDRAAYEGYERRDPAAFRAYLAAISCERVPAVRELLSRADEYRRGRKDFSAHTGLLSALREKGDAPAMEIQGEQAFAPAAAQLLLGGKETVAPTLIEGYFACPYRNFAERGLRLMRQEEKSVRALDAGNYMHELLRLLAPAIARLPDIPACEAFMRARAEELLSAPPYCYLADTGAGSFAARALVEEAVVIGRQVFEQVKGSAYTVAAAEQSFGYPGSPIGGIPLRAGGRTYTVAGKIDRIDRSGEYVRVVDYKTGRMQVKPTDYYTGRKLQLELYLSAASAGGKPAGAYYFPARVGFVPPEEKAPFRMEGFTAAEEEIVRLSEPALQAGEESRFIAAKCATGGRGTLREEEMADFLQYAVRVSENCLKELSAGCIAPSPYAGECAYCPYGALCGRDPAEAERSERTASLSEIVDIVRSEREGQ</sequence>
<dbReference type="InterPro" id="IPR011335">
    <property type="entry name" value="Restrct_endonuc-II-like"/>
</dbReference>
<evidence type="ECO:0000256" key="3">
    <source>
        <dbReference type="ARBA" id="ARBA00022763"/>
    </source>
</evidence>
<dbReference type="InterPro" id="IPR027417">
    <property type="entry name" value="P-loop_NTPase"/>
</dbReference>
<comment type="caution">
    <text evidence="12">The sequence shown here is derived from an EMBL/GenBank/DDBJ whole genome shotgun (WGS) entry which is preliminary data.</text>
</comment>
<accession>A0A9D1VZC2</accession>
<reference evidence="12" key="2">
    <citation type="submission" date="2021-04" db="EMBL/GenBank/DDBJ databases">
        <authorList>
            <person name="Gilroy R."/>
        </authorList>
    </citation>
    <scope>NUCLEOTIDE SEQUENCE</scope>
    <source>
        <strain evidence="12">2189</strain>
    </source>
</reference>
<dbReference type="Gene3D" id="3.90.320.10">
    <property type="match status" value="1"/>
</dbReference>
<keyword evidence="2" id="KW-0547">Nucleotide-binding</keyword>
<dbReference type="PANTHER" id="PTHR30591:SF1">
    <property type="entry name" value="RECBCD ENZYME SUBUNIT RECC"/>
    <property type="match status" value="1"/>
</dbReference>
<keyword evidence="9" id="KW-0234">DNA repair</keyword>
<dbReference type="GO" id="GO:0005524">
    <property type="term" value="F:ATP binding"/>
    <property type="evidence" value="ECO:0007669"/>
    <property type="project" value="UniProtKB-KW"/>
</dbReference>
<evidence type="ECO:0000256" key="6">
    <source>
        <dbReference type="ARBA" id="ARBA00022839"/>
    </source>
</evidence>
<dbReference type="AlphaFoldDB" id="A0A9D1VZC2"/>
<keyword evidence="3" id="KW-0227">DNA damage</keyword>
<evidence type="ECO:0000313" key="12">
    <source>
        <dbReference type="EMBL" id="HIX49724.1"/>
    </source>
</evidence>
<keyword evidence="6" id="KW-0269">Exonuclease</keyword>
<evidence type="ECO:0000256" key="2">
    <source>
        <dbReference type="ARBA" id="ARBA00022741"/>
    </source>
</evidence>
<evidence type="ECO:0000256" key="7">
    <source>
        <dbReference type="ARBA" id="ARBA00022840"/>
    </source>
</evidence>
<dbReference type="Pfam" id="PF21445">
    <property type="entry name" value="ADDB_N"/>
    <property type="match status" value="1"/>
</dbReference>
<dbReference type="GO" id="GO:0004527">
    <property type="term" value="F:exonuclease activity"/>
    <property type="evidence" value="ECO:0007669"/>
    <property type="project" value="UniProtKB-KW"/>
</dbReference>
<gene>
    <name evidence="12" type="ORF">H9851_00370</name>
</gene>
<dbReference type="Pfam" id="PF12705">
    <property type="entry name" value="PDDEXK_1"/>
    <property type="match status" value="1"/>
</dbReference>
<dbReference type="PANTHER" id="PTHR30591">
    <property type="entry name" value="RECBCD ENZYME SUBUNIT RECC"/>
    <property type="match status" value="1"/>
</dbReference>
<evidence type="ECO:0000259" key="11">
    <source>
        <dbReference type="Pfam" id="PF21445"/>
    </source>
</evidence>
<evidence type="ECO:0000256" key="1">
    <source>
        <dbReference type="ARBA" id="ARBA00022722"/>
    </source>
</evidence>
<evidence type="ECO:0000313" key="13">
    <source>
        <dbReference type="Proteomes" id="UP000886847"/>
    </source>
</evidence>
<protein>
    <submittedName>
        <fullName evidence="12">PD-(D/E)XK nuclease family protein</fullName>
    </submittedName>
</protein>
<dbReference type="SUPFAM" id="SSF52980">
    <property type="entry name" value="Restriction endonuclease-like"/>
    <property type="match status" value="1"/>
</dbReference>
<dbReference type="InterPro" id="IPR011604">
    <property type="entry name" value="PDDEXK-like_dom_sf"/>
</dbReference>
<dbReference type="InterPro" id="IPR038726">
    <property type="entry name" value="PDDEXK_AddAB-type"/>
</dbReference>
<evidence type="ECO:0000256" key="5">
    <source>
        <dbReference type="ARBA" id="ARBA00022806"/>
    </source>
</evidence>
<dbReference type="GO" id="GO:0004386">
    <property type="term" value="F:helicase activity"/>
    <property type="evidence" value="ECO:0007669"/>
    <property type="project" value="UniProtKB-KW"/>
</dbReference>
<dbReference type="GO" id="GO:0003677">
    <property type="term" value="F:DNA binding"/>
    <property type="evidence" value="ECO:0007669"/>
    <property type="project" value="UniProtKB-KW"/>
</dbReference>
<keyword evidence="4" id="KW-0378">Hydrolase</keyword>
<feature type="domain" description="PD-(D/E)XK endonuclease-like" evidence="10">
    <location>
        <begin position="721"/>
        <end position="1024"/>
    </location>
</feature>
<keyword evidence="7" id="KW-0067">ATP-binding</keyword>
<dbReference type="Proteomes" id="UP000886847">
    <property type="component" value="Unassembled WGS sequence"/>
</dbReference>
<dbReference type="Gene3D" id="3.40.50.300">
    <property type="entry name" value="P-loop containing nucleotide triphosphate hydrolases"/>
    <property type="match status" value="3"/>
</dbReference>
<keyword evidence="5" id="KW-0347">Helicase</keyword>
<dbReference type="SUPFAM" id="SSF52540">
    <property type="entry name" value="P-loop containing nucleoside triphosphate hydrolases"/>
    <property type="match status" value="1"/>
</dbReference>